<keyword evidence="1 2" id="KW-0732">Signal</keyword>
<comment type="caution">
    <text evidence="4">The sequence shown here is derived from an EMBL/GenBank/DDBJ whole genome shotgun (WGS) entry which is preliminary data.</text>
</comment>
<evidence type="ECO:0000259" key="3">
    <source>
        <dbReference type="SMART" id="SM00062"/>
    </source>
</evidence>
<dbReference type="PANTHER" id="PTHR35936:SF19">
    <property type="entry name" value="AMINO-ACID-BINDING PROTEIN YXEM-RELATED"/>
    <property type="match status" value="1"/>
</dbReference>
<dbReference type="AlphaFoldDB" id="A0A9D1FDN1"/>
<accession>A0A9D1FDN1</accession>
<dbReference type="Pfam" id="PF00497">
    <property type="entry name" value="SBP_bac_3"/>
    <property type="match status" value="1"/>
</dbReference>
<evidence type="ECO:0000313" key="4">
    <source>
        <dbReference type="EMBL" id="HIS66626.1"/>
    </source>
</evidence>
<dbReference type="Gene3D" id="3.40.190.10">
    <property type="entry name" value="Periplasmic binding protein-like II"/>
    <property type="match status" value="2"/>
</dbReference>
<dbReference type="InterPro" id="IPR001638">
    <property type="entry name" value="Solute-binding_3/MltF_N"/>
</dbReference>
<proteinExistence type="predicted"/>
<gene>
    <name evidence="4" type="ORF">IAC18_03570</name>
</gene>
<organism evidence="4 5">
    <name type="scientific">Candidatus Scatomorpha merdipullorum</name>
    <dbReference type="NCBI Taxonomy" id="2840927"/>
    <lineage>
        <taxon>Bacteria</taxon>
        <taxon>Bacillati</taxon>
        <taxon>Bacillota</taxon>
        <taxon>Clostridia</taxon>
        <taxon>Eubacteriales</taxon>
        <taxon>Candidatus Scatomorpha</taxon>
    </lineage>
</organism>
<evidence type="ECO:0000313" key="5">
    <source>
        <dbReference type="Proteomes" id="UP000824001"/>
    </source>
</evidence>
<dbReference type="SUPFAM" id="SSF53850">
    <property type="entry name" value="Periplasmic binding protein-like II"/>
    <property type="match status" value="1"/>
</dbReference>
<evidence type="ECO:0000256" key="1">
    <source>
        <dbReference type="ARBA" id="ARBA00022729"/>
    </source>
</evidence>
<reference evidence="4" key="1">
    <citation type="submission" date="2020-10" db="EMBL/GenBank/DDBJ databases">
        <authorList>
            <person name="Gilroy R."/>
        </authorList>
    </citation>
    <scope>NUCLEOTIDE SEQUENCE</scope>
    <source>
        <strain evidence="4">ChiHjej10B9-9673</strain>
    </source>
</reference>
<name>A0A9D1FDN1_9FIRM</name>
<evidence type="ECO:0000256" key="2">
    <source>
        <dbReference type="SAM" id="SignalP"/>
    </source>
</evidence>
<dbReference type="PROSITE" id="PS51257">
    <property type="entry name" value="PROKAR_LIPOPROTEIN"/>
    <property type="match status" value="1"/>
</dbReference>
<dbReference type="EMBL" id="DVJK01000101">
    <property type="protein sequence ID" value="HIS66626.1"/>
    <property type="molecule type" value="Genomic_DNA"/>
</dbReference>
<dbReference type="PANTHER" id="PTHR35936">
    <property type="entry name" value="MEMBRANE-BOUND LYTIC MUREIN TRANSGLYCOSYLASE F"/>
    <property type="match status" value="1"/>
</dbReference>
<feature type="chain" id="PRO_5038876289" evidence="2">
    <location>
        <begin position="22"/>
        <end position="320"/>
    </location>
</feature>
<feature type="domain" description="Solute-binding protein family 3/N-terminal" evidence="3">
    <location>
        <begin position="72"/>
        <end position="309"/>
    </location>
</feature>
<reference evidence="4" key="2">
    <citation type="journal article" date="2021" name="PeerJ">
        <title>Extensive microbial diversity within the chicken gut microbiome revealed by metagenomics and culture.</title>
        <authorList>
            <person name="Gilroy R."/>
            <person name="Ravi A."/>
            <person name="Getino M."/>
            <person name="Pursley I."/>
            <person name="Horton D.L."/>
            <person name="Alikhan N.F."/>
            <person name="Baker D."/>
            <person name="Gharbi K."/>
            <person name="Hall N."/>
            <person name="Watson M."/>
            <person name="Adriaenssens E.M."/>
            <person name="Foster-Nyarko E."/>
            <person name="Jarju S."/>
            <person name="Secka A."/>
            <person name="Antonio M."/>
            <person name="Oren A."/>
            <person name="Chaudhuri R.R."/>
            <person name="La Ragione R."/>
            <person name="Hildebrand F."/>
            <person name="Pallen M.J."/>
        </authorList>
    </citation>
    <scope>NUCLEOTIDE SEQUENCE</scope>
    <source>
        <strain evidence="4">ChiHjej10B9-9673</strain>
    </source>
</reference>
<dbReference type="SMART" id="SM00062">
    <property type="entry name" value="PBPb"/>
    <property type="match status" value="1"/>
</dbReference>
<sequence>MKMTRRILAMLMALVMVFALAACGEPATEETTPAGEETEPVDPQAAAQAVIDSLVVPEDIDPAAVEGLEDGVLTVAMECAYAPYNWTQMDDSNGAVPIEGGYANGYDVMMAQIICDIYGWELEVKASAWDSLAPGVQSGVYDANIAGQSMTADRMAQVDMAGPYYYADIVVVTTKDSEYASAQSIQDLAGGIATAQSGTIWYDSCLPQIPDVELIAPAETAPSMIMALTTGQVDYICTDVPTATAAAQKDDNLVILNFAGTDGDFQFATEEERAENVNIGISVKKGNTSLLDAMNAVLNQMDSDDFNTIMAYAISIQPEI</sequence>
<dbReference type="Proteomes" id="UP000824001">
    <property type="component" value="Unassembled WGS sequence"/>
</dbReference>
<feature type="signal peptide" evidence="2">
    <location>
        <begin position="1"/>
        <end position="21"/>
    </location>
</feature>
<protein>
    <submittedName>
        <fullName evidence="4">Transporter substrate-binding domain-containing protein</fullName>
    </submittedName>
</protein>